<accession>A0A2P2M671</accession>
<organism evidence="1">
    <name type="scientific">Rhizophora mucronata</name>
    <name type="common">Asiatic mangrove</name>
    <dbReference type="NCBI Taxonomy" id="61149"/>
    <lineage>
        <taxon>Eukaryota</taxon>
        <taxon>Viridiplantae</taxon>
        <taxon>Streptophyta</taxon>
        <taxon>Embryophyta</taxon>
        <taxon>Tracheophyta</taxon>
        <taxon>Spermatophyta</taxon>
        <taxon>Magnoliopsida</taxon>
        <taxon>eudicotyledons</taxon>
        <taxon>Gunneridae</taxon>
        <taxon>Pentapetalae</taxon>
        <taxon>rosids</taxon>
        <taxon>fabids</taxon>
        <taxon>Malpighiales</taxon>
        <taxon>Rhizophoraceae</taxon>
        <taxon>Rhizophora</taxon>
    </lineage>
</organism>
<evidence type="ECO:0000313" key="1">
    <source>
        <dbReference type="EMBL" id="MBX25729.1"/>
    </source>
</evidence>
<proteinExistence type="predicted"/>
<protein>
    <submittedName>
        <fullName evidence="1">Uncharacterized protein</fullName>
    </submittedName>
</protein>
<dbReference type="AlphaFoldDB" id="A0A2P2M671"/>
<reference evidence="1" key="1">
    <citation type="submission" date="2018-02" db="EMBL/GenBank/DDBJ databases">
        <title>Rhizophora mucronata_Transcriptome.</title>
        <authorList>
            <person name="Meera S.P."/>
            <person name="Sreeshan A."/>
            <person name="Augustine A."/>
        </authorList>
    </citation>
    <scope>NUCLEOTIDE SEQUENCE</scope>
    <source>
        <tissue evidence="1">Leaf</tissue>
    </source>
</reference>
<sequence>MSVCCHKFDLFGISLTSWCQEMQLLNEKNMLQRKFADLRMVCLSWNLHFF</sequence>
<name>A0A2P2M671_RHIMU</name>
<dbReference type="EMBL" id="GGEC01045245">
    <property type="protein sequence ID" value="MBX25729.1"/>
    <property type="molecule type" value="Transcribed_RNA"/>
</dbReference>